<feature type="domain" description="N-acetyltransferase" evidence="3">
    <location>
        <begin position="3"/>
        <end position="155"/>
    </location>
</feature>
<evidence type="ECO:0000259" key="3">
    <source>
        <dbReference type="PROSITE" id="PS51186"/>
    </source>
</evidence>
<name>A0A1I7HZ47_9PROT</name>
<evidence type="ECO:0000313" key="4">
    <source>
        <dbReference type="EMBL" id="SFU65983.1"/>
    </source>
</evidence>
<proteinExistence type="predicted"/>
<keyword evidence="1 4" id="KW-0808">Transferase</keyword>
<dbReference type="InterPro" id="IPR000182">
    <property type="entry name" value="GNAT_dom"/>
</dbReference>
<evidence type="ECO:0000313" key="5">
    <source>
        <dbReference type="Proteomes" id="UP000182649"/>
    </source>
</evidence>
<gene>
    <name evidence="4" type="ORF">SAMN05216417_1138</name>
</gene>
<dbReference type="CDD" id="cd04301">
    <property type="entry name" value="NAT_SF"/>
    <property type="match status" value="1"/>
</dbReference>
<dbReference type="GO" id="GO:0016747">
    <property type="term" value="F:acyltransferase activity, transferring groups other than amino-acyl groups"/>
    <property type="evidence" value="ECO:0007669"/>
    <property type="project" value="InterPro"/>
</dbReference>
<dbReference type="PANTHER" id="PTHR43877">
    <property type="entry name" value="AMINOALKYLPHOSPHONATE N-ACETYLTRANSFERASE-RELATED-RELATED"/>
    <property type="match status" value="1"/>
</dbReference>
<dbReference type="SUPFAM" id="SSF55729">
    <property type="entry name" value="Acyl-CoA N-acyltransferases (Nat)"/>
    <property type="match status" value="1"/>
</dbReference>
<dbReference type="PROSITE" id="PS51186">
    <property type="entry name" value="GNAT"/>
    <property type="match status" value="1"/>
</dbReference>
<accession>A0A1I7HZ47</accession>
<keyword evidence="2" id="KW-0012">Acyltransferase</keyword>
<evidence type="ECO:0000256" key="2">
    <source>
        <dbReference type="ARBA" id="ARBA00023315"/>
    </source>
</evidence>
<reference evidence="4 5" key="1">
    <citation type="submission" date="2016-10" db="EMBL/GenBank/DDBJ databases">
        <authorList>
            <person name="de Groot N.N."/>
        </authorList>
    </citation>
    <scope>NUCLEOTIDE SEQUENCE [LARGE SCALE GENOMIC DNA]</scope>
    <source>
        <strain evidence="4 5">Nl14</strain>
    </source>
</reference>
<dbReference type="Proteomes" id="UP000182649">
    <property type="component" value="Unassembled WGS sequence"/>
</dbReference>
<dbReference type="OrthoDB" id="510731at2"/>
<dbReference type="AlphaFoldDB" id="A0A1I7HZ47"/>
<dbReference type="Gene3D" id="3.40.630.30">
    <property type="match status" value="1"/>
</dbReference>
<protein>
    <submittedName>
        <fullName evidence="4">Predicted N-acetyltransferase YhbS</fullName>
    </submittedName>
</protein>
<dbReference type="EMBL" id="FPBZ01000013">
    <property type="protein sequence ID" value="SFU65983.1"/>
    <property type="molecule type" value="Genomic_DNA"/>
</dbReference>
<dbReference type="InterPro" id="IPR050832">
    <property type="entry name" value="Bact_Acetyltransf"/>
</dbReference>
<dbReference type="RefSeq" id="WP_074975277.1">
    <property type="nucleotide sequence ID" value="NZ_FPBZ01000013.1"/>
</dbReference>
<dbReference type="InterPro" id="IPR016181">
    <property type="entry name" value="Acyl_CoA_acyltransferase"/>
</dbReference>
<organism evidence="4 5">
    <name type="scientific">Nitrosospira multiformis</name>
    <dbReference type="NCBI Taxonomy" id="1231"/>
    <lineage>
        <taxon>Bacteria</taxon>
        <taxon>Pseudomonadati</taxon>
        <taxon>Pseudomonadota</taxon>
        <taxon>Betaproteobacteria</taxon>
        <taxon>Nitrosomonadales</taxon>
        <taxon>Nitrosomonadaceae</taxon>
        <taxon>Nitrosospira</taxon>
    </lineage>
</organism>
<sequence>MQFKIREGRLADAEAAGMICYEAFKTVSQQHGFEPDFPSFEVARDLLLTLLSRPDVYSAVAESEGRVVGSNFLWQDSTIAGIGPLTITPEAQSGRVGRGLMEDVLEHARNKHFAGVRLVQAAYNNRSLSLYTKLGFEVREPLATLQGAPLRIDIPGYNVRTAVVEDANACDSLCRKIHGHDRGQELRHAIAQQTARVVEHEGRITGYATLIGFMGHAVGESNEDLKALIGAADSFAGPGFLLPARNSELFRWCLKQGLRVVQPMNLMSLGLYNQPSGVFLPSILF</sequence>
<dbReference type="Pfam" id="PF00583">
    <property type="entry name" value="Acetyltransf_1"/>
    <property type="match status" value="1"/>
</dbReference>
<evidence type="ECO:0000256" key="1">
    <source>
        <dbReference type="ARBA" id="ARBA00022679"/>
    </source>
</evidence>